<keyword evidence="2 6" id="KW-0132">Cell division</keyword>
<dbReference type="GO" id="GO:1901891">
    <property type="term" value="P:regulation of cell septum assembly"/>
    <property type="evidence" value="ECO:0007669"/>
    <property type="project" value="InterPro"/>
</dbReference>
<evidence type="ECO:0000256" key="7">
    <source>
        <dbReference type="SAM" id="MobiDB-lite"/>
    </source>
</evidence>
<name>A0AAT9LB70_9FIRM</name>
<evidence type="ECO:0000259" key="9">
    <source>
        <dbReference type="Pfam" id="PF22642"/>
    </source>
</evidence>
<dbReference type="Gene3D" id="3.30.160.540">
    <property type="match status" value="1"/>
</dbReference>
<comment type="function">
    <text evidence="6">Cell division inhibitor that blocks the formation of polar Z ring septums. Rapidly oscillates between the poles of the cell to destabilize FtsZ filaments that have formed before they mature into polar Z rings. Prevents FtsZ polymerization.</text>
</comment>
<evidence type="ECO:0000256" key="5">
    <source>
        <dbReference type="ARBA" id="ARBA00046874"/>
    </source>
</evidence>
<evidence type="ECO:0000313" key="10">
    <source>
        <dbReference type="EMBL" id="QUL98018.1"/>
    </source>
</evidence>
<evidence type="ECO:0000256" key="4">
    <source>
        <dbReference type="ARBA" id="ARBA00023306"/>
    </source>
</evidence>
<gene>
    <name evidence="6" type="primary">minC</name>
    <name evidence="10" type="ORF">IMF26_08085</name>
</gene>
<dbReference type="Pfam" id="PF03775">
    <property type="entry name" value="MinC_C"/>
    <property type="match status" value="1"/>
</dbReference>
<dbReference type="GO" id="GO:0000902">
    <property type="term" value="P:cell morphogenesis"/>
    <property type="evidence" value="ECO:0007669"/>
    <property type="project" value="InterPro"/>
</dbReference>
<dbReference type="InterPro" id="IPR055219">
    <property type="entry name" value="MinC_N_1"/>
</dbReference>
<dbReference type="EMBL" id="CP062796">
    <property type="protein sequence ID" value="QUL98018.1"/>
    <property type="molecule type" value="Genomic_DNA"/>
</dbReference>
<evidence type="ECO:0000256" key="3">
    <source>
        <dbReference type="ARBA" id="ARBA00023210"/>
    </source>
</evidence>
<dbReference type="Pfam" id="PF22642">
    <property type="entry name" value="MinC_N_1"/>
    <property type="match status" value="1"/>
</dbReference>
<comment type="similarity">
    <text evidence="1 6">Belongs to the MinC family.</text>
</comment>
<protein>
    <recommendedName>
        <fullName evidence="6">Probable septum site-determining protein MinC</fullName>
    </recommendedName>
</protein>
<dbReference type="PANTHER" id="PTHR34108:SF1">
    <property type="entry name" value="SEPTUM SITE-DETERMINING PROTEIN MINC"/>
    <property type="match status" value="1"/>
</dbReference>
<dbReference type="HAMAP" id="MF_00267">
    <property type="entry name" value="MinC"/>
    <property type="match status" value="1"/>
</dbReference>
<organism evidence="10">
    <name type="scientific">Candidatus Fermentithermobacillus carboniphilus</name>
    <dbReference type="NCBI Taxonomy" id="3085328"/>
    <lineage>
        <taxon>Bacteria</taxon>
        <taxon>Bacillati</taxon>
        <taxon>Bacillota</taxon>
        <taxon>Candidatus Fermentithermobacillia</taxon>
        <taxon>Candidatus Fermentithermobacillales</taxon>
        <taxon>Candidatus Fermentithermobacillaceae</taxon>
        <taxon>Candidatus Fermentithermobacillus</taxon>
    </lineage>
</organism>
<feature type="domain" description="Septum site-determining protein MinC N-terminal" evidence="9">
    <location>
        <begin position="7"/>
        <end position="79"/>
    </location>
</feature>
<dbReference type="PANTHER" id="PTHR34108">
    <property type="entry name" value="SEPTUM SITE-DETERMINING PROTEIN MINC"/>
    <property type="match status" value="1"/>
</dbReference>
<dbReference type="GO" id="GO:0000917">
    <property type="term" value="P:division septum assembly"/>
    <property type="evidence" value="ECO:0007669"/>
    <property type="project" value="UniProtKB-KW"/>
</dbReference>
<sequence length="259" mass="27917">MAEKQDVVFRGTKEGLYLIFNDAQNFDILKEKLKEHLKKAEYFFQGADVILDTGKRTLSLDEILEVQNILAYPYGLRLKKIVHGDELLRKPAGASKETGISREPGTVKGPKHLEGAGSATSSGQTRTILPGNGRRGLLPGSGWPETLLYKGTLRSGQRITYDGNVVILGDVNPGAEIEATGDIVVMGSLRGLAHAGVGGATDVVVVAFRLQPTQLRIGDVIGRPPEGDPGLGKEPEVARLKDGMILVEPLDGSRWEGER</sequence>
<feature type="compositionally biased region" description="Polar residues" evidence="7">
    <location>
        <begin position="118"/>
        <end position="127"/>
    </location>
</feature>
<feature type="domain" description="Septum formation inhibitor MinC C-terminal" evidence="8">
    <location>
        <begin position="149"/>
        <end position="247"/>
    </location>
</feature>
<feature type="region of interest" description="Disordered" evidence="7">
    <location>
        <begin position="93"/>
        <end position="135"/>
    </location>
</feature>
<reference evidence="10" key="1">
    <citation type="submission" date="2020-10" db="EMBL/GenBank/DDBJ databases">
        <authorList>
            <person name="Kadnikov V."/>
            <person name="Beletsky A.V."/>
            <person name="Mardanov A.V."/>
            <person name="Karnachuk O.V."/>
            <person name="Ravin N.V."/>
        </authorList>
    </citation>
    <scope>NUCLEOTIDE SEQUENCE</scope>
    <source>
        <strain evidence="10">Bu02</strain>
    </source>
</reference>
<evidence type="ECO:0000259" key="8">
    <source>
        <dbReference type="Pfam" id="PF03775"/>
    </source>
</evidence>
<evidence type="ECO:0000256" key="1">
    <source>
        <dbReference type="ARBA" id="ARBA00006291"/>
    </source>
</evidence>
<reference evidence="10" key="2">
    <citation type="journal article" date="2023" name="Biology">
        <title>Prokaryotic Life Associated with Coal-Fire Gas Vents Revealed by Metagenomics.</title>
        <authorList>
            <person name="Kadnikov V.V."/>
            <person name="Mardanov A.V."/>
            <person name="Beletsky A.V."/>
            <person name="Karnachuk O.V."/>
            <person name="Ravin N.V."/>
        </authorList>
    </citation>
    <scope>NUCLEOTIDE SEQUENCE</scope>
    <source>
        <strain evidence="10">Bu02</strain>
    </source>
</reference>
<dbReference type="InterPro" id="IPR016098">
    <property type="entry name" value="CAP/MinC_C"/>
</dbReference>
<dbReference type="AlphaFoldDB" id="A0AAT9LB70"/>
<proteinExistence type="inferred from homology"/>
<dbReference type="KEGG" id="fcz:IMF26_08085"/>
<evidence type="ECO:0000256" key="6">
    <source>
        <dbReference type="HAMAP-Rule" id="MF_00267"/>
    </source>
</evidence>
<comment type="subunit">
    <text evidence="5 6">Interacts with MinD and FtsZ.</text>
</comment>
<keyword evidence="3 6" id="KW-0717">Septation</keyword>
<dbReference type="SUPFAM" id="SSF63848">
    <property type="entry name" value="Cell-division inhibitor MinC, C-terminal domain"/>
    <property type="match status" value="1"/>
</dbReference>
<evidence type="ECO:0000256" key="2">
    <source>
        <dbReference type="ARBA" id="ARBA00022618"/>
    </source>
</evidence>
<dbReference type="Gene3D" id="2.160.20.70">
    <property type="match status" value="1"/>
</dbReference>
<dbReference type="InterPro" id="IPR036145">
    <property type="entry name" value="MinC_C_sf"/>
</dbReference>
<dbReference type="InterPro" id="IPR005526">
    <property type="entry name" value="Septum_form_inhib_MinC_C"/>
</dbReference>
<accession>A0AAT9LB70</accession>
<dbReference type="InterPro" id="IPR013033">
    <property type="entry name" value="MinC"/>
</dbReference>
<keyword evidence="4 6" id="KW-0131">Cell cycle</keyword>